<dbReference type="AlphaFoldDB" id="A0A1J3ILI0"/>
<dbReference type="EMBL" id="GEVM01025117">
    <property type="protein sequence ID" value="JAU80821.1"/>
    <property type="molecule type" value="Transcribed_RNA"/>
</dbReference>
<sequence>MYRLNSRIYVRRSFLLLTISRTVTIRTLEEVNTAAQDVAIILRPPESRGRGHLSDVMCRNLRRLDDCQEEQTDRKWIRSKGLSICREIE</sequence>
<proteinExistence type="predicted"/>
<protein>
    <submittedName>
        <fullName evidence="1">Uncharacterized protein</fullName>
    </submittedName>
</protein>
<evidence type="ECO:0000313" key="1">
    <source>
        <dbReference type="EMBL" id="JAU80821.1"/>
    </source>
</evidence>
<name>A0A1J3ILI0_NOCCA</name>
<gene>
    <name evidence="1" type="ORF">MP_TR20979_c1_g1_i1_g.59495</name>
</gene>
<organism evidence="1">
    <name type="scientific">Noccaea caerulescens</name>
    <name type="common">Alpine penny-cress</name>
    <name type="synonym">Thlaspi caerulescens</name>
    <dbReference type="NCBI Taxonomy" id="107243"/>
    <lineage>
        <taxon>Eukaryota</taxon>
        <taxon>Viridiplantae</taxon>
        <taxon>Streptophyta</taxon>
        <taxon>Embryophyta</taxon>
        <taxon>Tracheophyta</taxon>
        <taxon>Spermatophyta</taxon>
        <taxon>Magnoliopsida</taxon>
        <taxon>eudicotyledons</taxon>
        <taxon>Gunneridae</taxon>
        <taxon>Pentapetalae</taxon>
        <taxon>rosids</taxon>
        <taxon>malvids</taxon>
        <taxon>Brassicales</taxon>
        <taxon>Brassicaceae</taxon>
        <taxon>Coluteocarpeae</taxon>
        <taxon>Noccaea</taxon>
    </lineage>
</organism>
<reference evidence="1" key="1">
    <citation type="submission" date="2016-07" db="EMBL/GenBank/DDBJ databases">
        <title>De novo transcriptome assembly of four accessions of the metal hyperaccumulator plant Noccaea caerulescens.</title>
        <authorList>
            <person name="Blande D."/>
            <person name="Halimaa P."/>
            <person name="Tervahauta A.I."/>
            <person name="Aarts M.G."/>
            <person name="Karenlampi S.O."/>
        </authorList>
    </citation>
    <scope>NUCLEOTIDE SEQUENCE</scope>
</reference>
<accession>A0A1J3ILI0</accession>